<dbReference type="PROSITE" id="PS51145">
    <property type="entry name" value="ZU5"/>
    <property type="match status" value="2"/>
</dbReference>
<feature type="domain" description="ZU5" evidence="18">
    <location>
        <begin position="985"/>
        <end position="1140"/>
    </location>
</feature>
<evidence type="ECO:0000256" key="11">
    <source>
        <dbReference type="ARBA" id="ARBA00023228"/>
    </source>
</evidence>
<dbReference type="PROSITE" id="PS50017">
    <property type="entry name" value="DEATH_DOMAIN"/>
    <property type="match status" value="1"/>
</dbReference>
<dbReference type="EMBL" id="ADFV01179914">
    <property type="status" value="NOT_ANNOTATED_CDS"/>
    <property type="molecule type" value="Genomic_DNA"/>
</dbReference>
<keyword evidence="4" id="KW-0963">Cytoplasm</keyword>
<dbReference type="EMBL" id="ADFV01179913">
    <property type="status" value="NOT_ANNOTATED_CDS"/>
    <property type="molecule type" value="Genomic_DNA"/>
</dbReference>
<dbReference type="GO" id="GO:0045211">
    <property type="term" value="C:postsynaptic membrane"/>
    <property type="evidence" value="ECO:0007669"/>
    <property type="project" value="UniProtKB-SubCell"/>
</dbReference>
<dbReference type="Gene3D" id="2.60.220.30">
    <property type="match status" value="2"/>
</dbReference>
<evidence type="ECO:0000256" key="5">
    <source>
        <dbReference type="ARBA" id="ARBA00022553"/>
    </source>
</evidence>
<keyword evidence="6" id="KW-0677">Repeat</keyword>
<evidence type="ECO:0000256" key="16">
    <source>
        <dbReference type="SAM" id="MobiDB-lite"/>
    </source>
</evidence>
<dbReference type="FunFam" id="1.10.533.10:FF:000002">
    <property type="entry name" value="Ankyrin-3 isoform 2"/>
    <property type="match status" value="1"/>
</dbReference>
<feature type="compositionally biased region" description="Polar residues" evidence="16">
    <location>
        <begin position="1759"/>
        <end position="1768"/>
    </location>
</feature>
<feature type="region of interest" description="Disordered" evidence="16">
    <location>
        <begin position="1814"/>
        <end position="1868"/>
    </location>
</feature>
<dbReference type="Pfam" id="PF00531">
    <property type="entry name" value="Death"/>
    <property type="match status" value="1"/>
</dbReference>
<feature type="repeat" description="ANK" evidence="15">
    <location>
        <begin position="56"/>
        <end position="88"/>
    </location>
</feature>
<feature type="region of interest" description="Disordered" evidence="16">
    <location>
        <begin position="1620"/>
        <end position="1666"/>
    </location>
</feature>
<dbReference type="GO" id="GO:0030315">
    <property type="term" value="C:T-tubule"/>
    <property type="evidence" value="ECO:0007669"/>
    <property type="project" value="UniProtKB-SubCell"/>
</dbReference>
<feature type="repeat" description="ANK" evidence="15">
    <location>
        <begin position="679"/>
        <end position="711"/>
    </location>
</feature>
<feature type="compositionally biased region" description="Basic and acidic residues" evidence="16">
    <location>
        <begin position="1828"/>
        <end position="1838"/>
    </location>
</feature>
<feature type="repeat" description="ANK" evidence="15">
    <location>
        <begin position="349"/>
        <end position="381"/>
    </location>
</feature>
<feature type="repeat" description="ANK" evidence="15">
    <location>
        <begin position="122"/>
        <end position="154"/>
    </location>
</feature>
<evidence type="ECO:0000259" key="18">
    <source>
        <dbReference type="PROSITE" id="PS51145"/>
    </source>
</evidence>
<feature type="repeat" description="ANK" evidence="15">
    <location>
        <begin position="580"/>
        <end position="612"/>
    </location>
</feature>
<dbReference type="SUPFAM" id="SSF47986">
    <property type="entry name" value="DEATH domain"/>
    <property type="match status" value="1"/>
</dbReference>
<evidence type="ECO:0000256" key="8">
    <source>
        <dbReference type="ARBA" id="ARBA00023043"/>
    </source>
</evidence>
<feature type="compositionally biased region" description="Basic residues" evidence="16">
    <location>
        <begin position="11"/>
        <end position="20"/>
    </location>
</feature>
<evidence type="ECO:0000256" key="2">
    <source>
        <dbReference type="ARBA" id="ARBA00004371"/>
    </source>
</evidence>
<keyword evidence="3" id="KW-1003">Cell membrane</keyword>
<dbReference type="EMBL" id="ADFV01179910">
    <property type="status" value="NOT_ANNOTATED_CDS"/>
    <property type="molecule type" value="Genomic_DNA"/>
</dbReference>
<feature type="repeat" description="ANK" evidence="15">
    <location>
        <begin position="514"/>
        <end position="546"/>
    </location>
</feature>
<evidence type="ECO:0000313" key="19">
    <source>
        <dbReference type="Ensembl" id="ENSNLEP00000035054.1"/>
    </source>
</evidence>
<proteinExistence type="predicted"/>
<feature type="compositionally biased region" description="Basic residues" evidence="16">
    <location>
        <begin position="1853"/>
        <end position="1868"/>
    </location>
</feature>
<dbReference type="EMBL" id="ADFV01179915">
    <property type="status" value="NOT_ANNOTATED_CDS"/>
    <property type="molecule type" value="Genomic_DNA"/>
</dbReference>
<dbReference type="Pfam" id="PF13637">
    <property type="entry name" value="Ank_4"/>
    <property type="match status" value="2"/>
</dbReference>
<dbReference type="InterPro" id="IPR011029">
    <property type="entry name" value="DEATH-like_dom_sf"/>
</dbReference>
<feature type="domain" description="ZU5" evidence="18">
    <location>
        <begin position="1142"/>
        <end position="1289"/>
    </location>
</feature>
<dbReference type="InterPro" id="IPR002110">
    <property type="entry name" value="Ankyrin_rpt"/>
</dbReference>
<accession>A0A2I3GUN4</accession>
<dbReference type="Pfam" id="PF00791">
    <property type="entry name" value="ZU5"/>
    <property type="match status" value="1"/>
</dbReference>
<dbReference type="InterPro" id="IPR000488">
    <property type="entry name" value="Death_dom"/>
</dbReference>
<feature type="compositionally biased region" description="Basic and acidic residues" evidence="16">
    <location>
        <begin position="1"/>
        <end position="10"/>
    </location>
</feature>
<dbReference type="GO" id="GO:0005856">
    <property type="term" value="C:cytoskeleton"/>
    <property type="evidence" value="ECO:0007669"/>
    <property type="project" value="UniProtKB-SubCell"/>
</dbReference>
<dbReference type="InterPro" id="IPR000906">
    <property type="entry name" value="ZU5_dom"/>
</dbReference>
<evidence type="ECO:0000256" key="10">
    <source>
        <dbReference type="ARBA" id="ARBA00023212"/>
    </source>
</evidence>
<feature type="region of interest" description="Disordered" evidence="16">
    <location>
        <begin position="1"/>
        <end position="26"/>
    </location>
</feature>
<dbReference type="Pfam" id="PF12796">
    <property type="entry name" value="Ank_2"/>
    <property type="match status" value="7"/>
</dbReference>
<dbReference type="Proteomes" id="UP000001073">
    <property type="component" value="Chromosome 18"/>
</dbReference>
<dbReference type="InterPro" id="IPR037971">
    <property type="entry name" value="Ank3_Death"/>
</dbReference>
<dbReference type="EMBL" id="ADFV01179918">
    <property type="status" value="NOT_ANNOTATED_CDS"/>
    <property type="molecule type" value="Genomic_DNA"/>
</dbReference>
<evidence type="ECO:0000256" key="7">
    <source>
        <dbReference type="ARBA" id="ARBA00023018"/>
    </source>
</evidence>
<dbReference type="SMART" id="SM00005">
    <property type="entry name" value="DEATH"/>
    <property type="match status" value="1"/>
</dbReference>
<evidence type="ECO:0000256" key="13">
    <source>
        <dbReference type="ARBA" id="ARBA00024012"/>
    </source>
</evidence>
<dbReference type="GO" id="GO:0016323">
    <property type="term" value="C:basolateral plasma membrane"/>
    <property type="evidence" value="ECO:0007669"/>
    <property type="project" value="UniProtKB-ARBA"/>
</dbReference>
<dbReference type="Pfam" id="PF00023">
    <property type="entry name" value="Ank"/>
    <property type="match status" value="2"/>
</dbReference>
<feature type="repeat" description="ANK" evidence="15">
    <location>
        <begin position="283"/>
        <end position="315"/>
    </location>
</feature>
<dbReference type="GO" id="GO:0048193">
    <property type="term" value="P:Golgi vesicle transport"/>
    <property type="evidence" value="ECO:0007669"/>
    <property type="project" value="UniProtKB-ARBA"/>
</dbReference>
<dbReference type="InterPro" id="IPR036770">
    <property type="entry name" value="Ankyrin_rpt-contain_sf"/>
</dbReference>
<sequence length="1868" mass="204272">MSEEPKEKNAKPAHRKRKGKKSDANASYLRAARAGHLEKALDYIKNGVDINICNQNGLNALHLASKEGHVEVVSELLQREANVDAATKKGNTALHIASLAGQAEVVKVLVTNGANVNAQSQNGFTPLYMAAQENHLEVVKFLLDNGASQSLATEDGFTPLAVALQQGHDQVVSLLLENDTKGKVRLPALHIAARKDDTKAAALLLQNDNNADVESKSGFTPLHIAAHYGNINVATLLLNRAAAVDFTARNDITPLHVASKRGNANMVKLLLDRGAKIDAKTRDGLTPLHCGARSGHEQVVEMLLDRAAPILSKTKNGLSPLHMATQGDHLNCVQLLLQHNVPVDDVTNDYLTALHVAAHCGHYKVAKVLLDKKANPNAKALNGFTPLHIACKKNRIKVMELLLKHGASIQAVTESGLTPIHVAAFMGHVNIVSQLMHHGASPNTTNVRGETALHMAARSGQAEVVRYLVQDGAQVEAKAKDDQTPLHISARLGKADIVQQLLQQGASPNAATTSGYTPLHLSAREGHEDVAAFLLDHGASLSITTKKGFTPLHVAAKYGKLEVANLLLQKSASPDAAGKSGLTPLHVAAHYDNQKVALLLLDQGASPHAAAKNGYTPLHIAAKKNQMDIATTLLEYGADANAVTRQGIASVHLAAQEGHVDMVSLLLSRNANVNLSNKSGLTPLHLAAQEDRVNVAEVLVNQGAHVDAQTKMGYTPLHVGCHYGNIKIVNFLLQHSAKVNAKTKNGYTPLHQAAQQGHTHIINVLLQNNASPNELTVNGNTALGIARRLGYISVVDTLKIVTEETMTTTTVTEKHKMNVPETMNEVLDMSDDEVRKANAPEMLSDGEYISDVEEGNRCTWYKIPKVQEFTVKSEDAMTGDTDKYLGPQDLKELGDDSLPAEGYMGFSLGARSASLRSFSSDRSYTLNRSSYARDSMMIEELLVPSKEQHLTFTREFDSDSLRHYSWAADTLDNVNLVSSPIHSGFLVSFMVDARGGSMRGSRHHGMRIIIPPRKCTAPTRITCRLVKRHKLANPPPMVEGEGLASRLVEMGPAGAQFLGPVIVEIPHFGSMRGKERELIVLRSENGETWKEHQFDSKNEDLTELLNGMDEELDSPEELGKKRICRIITKDFPQYFAVVSRIKQESNQIGPEGGILSSTTVPLVQASFPEGALTKRIRVGLQAQPVPDEIVKKILGNKATFSPIVTVEPRRRKFHKPITMTIPVPPPSGEGVSNGYKGDTTPNLRLLCSITGGTSPAQWEDITGTTPLTFIKDCVSFTTNVSARFWLADCHQVLETVGLATQLYRELICVPYMAKFVVFAKMNDPVESSLRCFCMTDDKVDKTLEQQENFEEVARSKDIEVLEGKPIYVDCYGNLAPLTKGGQQLVFNFYAFKENRLPFSIKIRDTSQEPCGRLSFLKEPKTTKGLPQTAVCNLNITLPAHKKVEKTDRRQSFASLALRKRYSYLTEPGMSPQSPCERTDIRMAIVADHLGLSWTELARELNFSVDEINQIRVENPNSLISQSFMLLKKWVTRDGKNATTDALTSVLTKINRIDIVTLLEGPIFDYGNISGTRSFADENNVFHDPVDGYPSLQVELETPTGLHYTPPTPFQQDDYFSDLSSIESPLRTPSRLSDGLVPSQGNIEHSADGPPVVTAEDTSLEDSKLEDSVPLTEMPEAVDVDESQLENVCLSWQNETSTGNLESCTQARRVTGGLLDRLDDSPDQCRDSITSYLKGEVGKFEANGSHTEITPEAKTKSYFPESQNDVGKQSTKETLKPKIHGSGHVEEPASPLAAYQKSLEETSKLIIEETKPCVPVSMKKMSRTSPADGKPRLNLHEEEGSSGSEQKQGEGFKVKTKKEIRHVEKKSHS</sequence>
<evidence type="ECO:0000256" key="3">
    <source>
        <dbReference type="ARBA" id="ARBA00022475"/>
    </source>
</evidence>
<feature type="repeat" description="ANK" evidence="15">
    <location>
        <begin position="382"/>
        <end position="414"/>
    </location>
</feature>
<dbReference type="FunFam" id="2.60.220.30:FF:000001">
    <property type="entry name" value="Ankyrin-3 isoform 2"/>
    <property type="match status" value="1"/>
</dbReference>
<dbReference type="FunFam" id="2.60.40.2660:FF:000001">
    <property type="entry name" value="Ankyrin-3 isoform 2"/>
    <property type="match status" value="1"/>
</dbReference>
<feature type="region of interest" description="Disordered" evidence="16">
    <location>
        <begin position="1751"/>
        <end position="1771"/>
    </location>
</feature>
<name>A0A2I3GUN4_NOMLE</name>
<dbReference type="GO" id="GO:0072659">
    <property type="term" value="P:protein localization to plasma membrane"/>
    <property type="evidence" value="ECO:0007669"/>
    <property type="project" value="UniProtKB-ARBA"/>
</dbReference>
<dbReference type="SMART" id="SM00248">
    <property type="entry name" value="ANK"/>
    <property type="match status" value="22"/>
</dbReference>
<keyword evidence="9" id="KW-0472">Membrane</keyword>
<keyword evidence="8 15" id="KW-0040">ANK repeat</keyword>
<comment type="subcellular location">
    <subcellularLocation>
        <location evidence="13">Cell membrane</location>
        <location evidence="13">Sarcolemma</location>
        <location evidence="13">T-tubule</location>
    </subcellularLocation>
    <subcellularLocation>
        <location evidence="1">Cytoplasm</location>
        <location evidence="1">Cytoskeleton</location>
    </subcellularLocation>
    <subcellularLocation>
        <location evidence="2">Lysosome</location>
    </subcellularLocation>
    <subcellularLocation>
        <location evidence="14">Postsynaptic cell membrane</location>
    </subcellularLocation>
</comment>
<dbReference type="EMBL" id="ADFV01179909">
    <property type="status" value="NOT_ANNOTATED_CDS"/>
    <property type="molecule type" value="Genomic_DNA"/>
</dbReference>
<reference evidence="19" key="3">
    <citation type="submission" date="2025-09" db="UniProtKB">
        <authorList>
            <consortium name="Ensembl"/>
        </authorList>
    </citation>
    <scope>IDENTIFICATION</scope>
</reference>
<dbReference type="PRINTS" id="PR01415">
    <property type="entry name" value="ANKYRIN"/>
</dbReference>
<feature type="repeat" description="ANK" evidence="15">
    <location>
        <begin position="316"/>
        <end position="348"/>
    </location>
</feature>
<dbReference type="InterPro" id="IPR040745">
    <property type="entry name" value="Ankyrin_UPA"/>
</dbReference>
<evidence type="ECO:0000259" key="17">
    <source>
        <dbReference type="PROSITE" id="PS50017"/>
    </source>
</evidence>
<evidence type="ECO:0000256" key="1">
    <source>
        <dbReference type="ARBA" id="ARBA00004245"/>
    </source>
</evidence>
<dbReference type="Gene3D" id="2.60.40.2660">
    <property type="match status" value="1"/>
</dbReference>
<dbReference type="Gene3D" id="1.25.40.20">
    <property type="entry name" value="Ankyrin repeat-containing domain"/>
    <property type="match status" value="3"/>
</dbReference>
<keyword evidence="20" id="KW-1185">Reference proteome</keyword>
<dbReference type="PANTHER" id="PTHR24123">
    <property type="entry name" value="ANKYRIN REPEAT-CONTAINING"/>
    <property type="match status" value="1"/>
</dbReference>
<protein>
    <submittedName>
        <fullName evidence="19">Ankyrin 3</fullName>
    </submittedName>
</protein>
<feature type="repeat" description="ANK" evidence="15">
    <location>
        <begin position="250"/>
        <end position="282"/>
    </location>
</feature>
<dbReference type="PROSITE" id="PS50297">
    <property type="entry name" value="ANK_REP_REGION"/>
    <property type="match status" value="21"/>
</dbReference>
<feature type="repeat" description="ANK" evidence="15">
    <location>
        <begin position="481"/>
        <end position="513"/>
    </location>
</feature>
<evidence type="ECO:0000256" key="6">
    <source>
        <dbReference type="ARBA" id="ARBA00022737"/>
    </source>
</evidence>
<dbReference type="Gene3D" id="1.10.533.10">
    <property type="entry name" value="Death Domain, Fas"/>
    <property type="match status" value="1"/>
</dbReference>
<dbReference type="FunFam" id="2.60.220.30:FF:000002">
    <property type="entry name" value="Ankyrin-3 isoform 2"/>
    <property type="match status" value="1"/>
</dbReference>
<feature type="repeat" description="ANK" evidence="15">
    <location>
        <begin position="745"/>
        <end position="777"/>
    </location>
</feature>
<evidence type="ECO:0000256" key="9">
    <source>
        <dbReference type="ARBA" id="ARBA00023136"/>
    </source>
</evidence>
<feature type="repeat" description="ANK" evidence="15">
    <location>
        <begin position="155"/>
        <end position="178"/>
    </location>
</feature>
<keyword evidence="12" id="KW-0628">Postsynaptic cell membrane</keyword>
<dbReference type="PROSITE" id="PS50088">
    <property type="entry name" value="ANK_REPEAT"/>
    <property type="match status" value="21"/>
</dbReference>
<keyword evidence="11" id="KW-0458">Lysosome</keyword>
<dbReference type="GeneTree" id="ENSGT00940000154939"/>
<feature type="repeat" description="ANK" evidence="15">
    <location>
        <begin position="547"/>
        <end position="579"/>
    </location>
</feature>
<dbReference type="FunFam" id="1.25.40.20:FF:000001">
    <property type="entry name" value="Ankyrin-2 isoform 2"/>
    <property type="match status" value="1"/>
</dbReference>
<keyword evidence="5" id="KW-0597">Phosphoprotein</keyword>
<feature type="repeat" description="ANK" evidence="15">
    <location>
        <begin position="646"/>
        <end position="678"/>
    </location>
</feature>
<keyword evidence="7" id="KW-0770">Synapse</keyword>
<feature type="repeat" description="ANK" evidence="15">
    <location>
        <begin position="89"/>
        <end position="121"/>
    </location>
</feature>
<dbReference type="EMBL" id="ADFV01179917">
    <property type="status" value="NOT_ANNOTATED_CDS"/>
    <property type="molecule type" value="Genomic_DNA"/>
</dbReference>
<dbReference type="EMBL" id="ADFV01179916">
    <property type="status" value="NOT_ANNOTATED_CDS"/>
    <property type="molecule type" value="Genomic_DNA"/>
</dbReference>
<dbReference type="PANTHER" id="PTHR24123:SF74">
    <property type="entry name" value="ANKYRIN 3"/>
    <property type="match status" value="1"/>
</dbReference>
<dbReference type="SMART" id="SM00218">
    <property type="entry name" value="ZU5"/>
    <property type="match status" value="1"/>
</dbReference>
<feature type="repeat" description="ANK" evidence="15">
    <location>
        <begin position="415"/>
        <end position="447"/>
    </location>
</feature>
<dbReference type="CDD" id="cd08803">
    <property type="entry name" value="Death_ank3"/>
    <property type="match status" value="1"/>
</dbReference>
<evidence type="ECO:0000256" key="4">
    <source>
        <dbReference type="ARBA" id="ARBA00022490"/>
    </source>
</evidence>
<dbReference type="GO" id="GO:0005764">
    <property type="term" value="C:lysosome"/>
    <property type="evidence" value="ECO:0007669"/>
    <property type="project" value="UniProtKB-SubCell"/>
</dbReference>
<feature type="repeat" description="ANK" evidence="15">
    <location>
        <begin position="712"/>
        <end position="744"/>
    </location>
</feature>
<dbReference type="EMBL" id="ADFV01179911">
    <property type="status" value="NOT_ANNOTATED_CDS"/>
    <property type="molecule type" value="Genomic_DNA"/>
</dbReference>
<evidence type="ECO:0000256" key="14">
    <source>
        <dbReference type="ARBA" id="ARBA00034100"/>
    </source>
</evidence>
<gene>
    <name evidence="19" type="primary">ANK3</name>
</gene>
<dbReference type="EMBL" id="ADFV01179912">
    <property type="status" value="NOT_ANNOTATED_CDS"/>
    <property type="molecule type" value="Genomic_DNA"/>
</dbReference>
<dbReference type="Ensembl" id="ENSNLET00000049733.1">
    <property type="protein sequence ID" value="ENSNLEP00000035054.1"/>
    <property type="gene ID" value="ENSNLEG00000012150.3"/>
</dbReference>
<feature type="repeat" description="ANK" evidence="15">
    <location>
        <begin position="448"/>
        <end position="480"/>
    </location>
</feature>
<feature type="repeat" description="ANK" evidence="15">
    <location>
        <begin position="217"/>
        <end position="249"/>
    </location>
</feature>
<dbReference type="FunFam" id="1.25.40.20:FF:000002">
    <property type="entry name" value="Ankyrin-2 isoform 2"/>
    <property type="match status" value="1"/>
</dbReference>
<feature type="domain" description="Death" evidence="17">
    <location>
        <begin position="1478"/>
        <end position="1562"/>
    </location>
</feature>
<organism evidence="19 20">
    <name type="scientific">Nomascus leucogenys</name>
    <name type="common">Northern white-cheeked gibbon</name>
    <name type="synonym">Hylobates leucogenys</name>
    <dbReference type="NCBI Taxonomy" id="61853"/>
    <lineage>
        <taxon>Eukaryota</taxon>
        <taxon>Metazoa</taxon>
        <taxon>Chordata</taxon>
        <taxon>Craniata</taxon>
        <taxon>Vertebrata</taxon>
        <taxon>Euteleostomi</taxon>
        <taxon>Mammalia</taxon>
        <taxon>Eutheria</taxon>
        <taxon>Euarchontoglires</taxon>
        <taxon>Primates</taxon>
        <taxon>Haplorrhini</taxon>
        <taxon>Catarrhini</taxon>
        <taxon>Hylobatidae</taxon>
        <taxon>Nomascus</taxon>
    </lineage>
</organism>
<dbReference type="Pfam" id="PF17809">
    <property type="entry name" value="UPA_2"/>
    <property type="match status" value="1"/>
</dbReference>
<evidence type="ECO:0000256" key="12">
    <source>
        <dbReference type="ARBA" id="ARBA00023257"/>
    </source>
</evidence>
<dbReference type="SUPFAM" id="SSF48403">
    <property type="entry name" value="Ankyrin repeat"/>
    <property type="match status" value="2"/>
</dbReference>
<dbReference type="FunFam" id="1.25.40.20:FF:000003">
    <property type="entry name" value="Ankyrin, isoform B"/>
    <property type="match status" value="1"/>
</dbReference>
<evidence type="ECO:0000313" key="20">
    <source>
        <dbReference type="Proteomes" id="UP000001073"/>
    </source>
</evidence>
<feature type="repeat" description="ANK" evidence="15">
    <location>
        <begin position="613"/>
        <end position="645"/>
    </location>
</feature>
<keyword evidence="10" id="KW-0206">Cytoskeleton</keyword>
<reference evidence="19" key="2">
    <citation type="submission" date="2025-08" db="UniProtKB">
        <authorList>
            <consortium name="Ensembl"/>
        </authorList>
    </citation>
    <scope>IDENTIFICATION</scope>
</reference>
<dbReference type="InterPro" id="IPR051165">
    <property type="entry name" value="Multifunctional_ANK_Repeat"/>
</dbReference>
<reference evidence="19 20" key="1">
    <citation type="submission" date="2012-10" db="EMBL/GenBank/DDBJ databases">
        <authorList>
            <consortium name="Gibbon Genome Sequencing Consortium"/>
        </authorList>
    </citation>
    <scope>NUCLEOTIDE SEQUENCE [LARGE SCALE GENOMIC DNA]</scope>
</reference>
<dbReference type="GO" id="GO:0007165">
    <property type="term" value="P:signal transduction"/>
    <property type="evidence" value="ECO:0007669"/>
    <property type="project" value="InterPro"/>
</dbReference>
<evidence type="ECO:0000256" key="15">
    <source>
        <dbReference type="PROSITE-ProRule" id="PRU00023"/>
    </source>
</evidence>